<dbReference type="Proteomes" id="UP000290283">
    <property type="component" value="Unassembled WGS sequence"/>
</dbReference>
<evidence type="ECO:0000313" key="3">
    <source>
        <dbReference type="Proteomes" id="UP000290283"/>
    </source>
</evidence>
<evidence type="ECO:0000313" key="2">
    <source>
        <dbReference type="EMBL" id="RXR16244.1"/>
    </source>
</evidence>
<evidence type="ECO:0000256" key="1">
    <source>
        <dbReference type="SAM" id="MobiDB-lite"/>
    </source>
</evidence>
<dbReference type="InterPro" id="IPR011050">
    <property type="entry name" value="Pectin_lyase_fold/virulence"/>
</dbReference>
<name>A0A4Q1K1H9_9FLAO</name>
<keyword evidence="3" id="KW-1185">Reference proteome</keyword>
<evidence type="ECO:0008006" key="4">
    <source>
        <dbReference type="Google" id="ProtNLM"/>
    </source>
</evidence>
<sequence length="513" mass="56389">MRIYFSLIIIILTTLTSCRKDFDTVPSTGNLQFSKTTVYLDTVFTGIASSTYMLKVYNRSDKDISIPSIALGKGASSKYRLMVDGRSDNNGKLFTNVELLAKDSMFVFIEQTADIIDANPTDLLYTDEILFDSGAYQQKVNLVTLIQDAIFLYPDRTPISGGGYSYENLQLDDTDPESKIYGFELSGGELHFTKDKPYVIYGYAGVKSGDVLTIDPGARVHFHDQSGIFVKNGGSIQVNGTISTTESLENEVIFEGDRLEPSFSETPGQWGIIYLAEGSTNNAFNHATIKNATVGIFVDNQDATTVQIKNTQIYNASNYGIIARKGKINGENIVINKCGQSSLACILGGSYDFTHCTFANYWSGSRQSPAVYLDNTYKQGDALFVSPLVQANFTNCIIYGLGNIELGLKRDSDTSIAFNYNINHCLIKFYDPSGQLNTNPLYTPFLNDNSNLIATNINSRDPKFKNSVKNNLRIGLTSAAKAKGDPAFIIAQDADGKTRTSPPDLGAYEHLNE</sequence>
<dbReference type="OrthoDB" id="1111178at2"/>
<dbReference type="AlphaFoldDB" id="A0A4Q1K1H9"/>
<dbReference type="RefSeq" id="WP_129436523.1">
    <property type="nucleotide sequence ID" value="NZ_SBKO01000006.1"/>
</dbReference>
<organism evidence="2 3">
    <name type="scientific">Flavobacterium amnicola</name>
    <dbReference type="NCBI Taxonomy" id="2506422"/>
    <lineage>
        <taxon>Bacteria</taxon>
        <taxon>Pseudomonadati</taxon>
        <taxon>Bacteroidota</taxon>
        <taxon>Flavobacteriia</taxon>
        <taxon>Flavobacteriales</taxon>
        <taxon>Flavobacteriaceae</taxon>
        <taxon>Flavobacterium</taxon>
    </lineage>
</organism>
<feature type="region of interest" description="Disordered" evidence="1">
    <location>
        <begin position="493"/>
        <end position="513"/>
    </location>
</feature>
<gene>
    <name evidence="2" type="ORF">EQG63_11500</name>
</gene>
<protein>
    <recommendedName>
        <fullName evidence="4">Right-handed parallel beta-helix repeat-containing protein</fullName>
    </recommendedName>
</protein>
<dbReference type="EMBL" id="SBKO01000006">
    <property type="protein sequence ID" value="RXR16244.1"/>
    <property type="molecule type" value="Genomic_DNA"/>
</dbReference>
<dbReference type="PROSITE" id="PS51257">
    <property type="entry name" value="PROKAR_LIPOPROTEIN"/>
    <property type="match status" value="1"/>
</dbReference>
<reference evidence="3" key="1">
    <citation type="submission" date="2019-01" db="EMBL/GenBank/DDBJ databases">
        <title>Cytophagaceae bacterium strain CAR-16.</title>
        <authorList>
            <person name="Chen W.-M."/>
        </authorList>
    </citation>
    <scope>NUCLEOTIDE SEQUENCE [LARGE SCALE GENOMIC DNA]</scope>
    <source>
        <strain evidence="3">LLJ-11</strain>
    </source>
</reference>
<accession>A0A4Q1K1H9</accession>
<proteinExistence type="predicted"/>
<dbReference type="SUPFAM" id="SSF51126">
    <property type="entry name" value="Pectin lyase-like"/>
    <property type="match status" value="1"/>
</dbReference>
<comment type="caution">
    <text evidence="2">The sequence shown here is derived from an EMBL/GenBank/DDBJ whole genome shotgun (WGS) entry which is preliminary data.</text>
</comment>